<sequence length="85" mass="9365">MKIDLEMKDPDLTVGDLKLGDVFQVKSTCVDHYLVVSLFTPHVTESNRKDSGTVVLGLRTNQVMKLNSNLPVILIPDAVITNKGK</sequence>
<evidence type="ECO:0000313" key="1">
    <source>
        <dbReference type="EMBL" id="AVP40176.1"/>
    </source>
</evidence>
<evidence type="ECO:0000313" key="2">
    <source>
        <dbReference type="Proteomes" id="UP000242358"/>
    </source>
</evidence>
<gene>
    <name evidence="1" type="ORF">PSH2311_079</name>
</gene>
<dbReference type="Proteomes" id="UP000242358">
    <property type="component" value="Segment"/>
</dbReference>
<reference evidence="1 2" key="1">
    <citation type="submission" date="2018-02" db="EMBL/GenBank/DDBJ databases">
        <title>Isolation and therapeutic characterization of lytic bacteriophages against Escherichia coli.</title>
        <authorList>
            <person name="Ramesh N."/>
            <person name="Prasanth M."/>
            <person name="Tamhankar A.J."/>
            <person name="Lundborg C.S."/>
        </authorList>
    </citation>
    <scope>NUCLEOTIDE SEQUENCE [LARGE SCALE GENOMIC DNA]</scope>
</reference>
<accession>A0A2P1MX79</accession>
<organism evidence="1 2">
    <name type="scientific">Escherichia phage myPSH2311</name>
    <dbReference type="NCBI Taxonomy" id="2108113"/>
    <lineage>
        <taxon>Viruses</taxon>
        <taxon>Duplodnaviria</taxon>
        <taxon>Heunggongvirae</taxon>
        <taxon>Uroviricota</taxon>
        <taxon>Caudoviricetes</taxon>
        <taxon>Mktvariviridae</taxon>
        <taxon>Gordonclarkvirinae</taxon>
        <taxon>Kuravirus</taxon>
        <taxon>Kuravirus myPSH2311</taxon>
    </lineage>
</organism>
<dbReference type="EMBL" id="MG976803">
    <property type="protein sequence ID" value="AVP40176.1"/>
    <property type="molecule type" value="Genomic_DNA"/>
</dbReference>
<keyword evidence="2" id="KW-1185">Reference proteome</keyword>
<name>A0A2P1MX79_9CAUD</name>
<proteinExistence type="predicted"/>
<protein>
    <submittedName>
        <fullName evidence="1">Uncharacterized protein</fullName>
    </submittedName>
</protein>